<dbReference type="GeneID" id="70289063"/>
<sequence length="119" mass="13571">MLSDRNVLGRERRLSQLSCLSLFLIARCLTKCWRRGRDVYDSNSDGRPDVGAFRGAALRDFPSWRESAALLRLLGDEFNEKAVPLSNMLDTNYSYTNKEPPINRSIGINTKELLVRGQH</sequence>
<organism evidence="1 2">
    <name type="scientific">Emericellopsis atlantica</name>
    <dbReference type="NCBI Taxonomy" id="2614577"/>
    <lineage>
        <taxon>Eukaryota</taxon>
        <taxon>Fungi</taxon>
        <taxon>Dikarya</taxon>
        <taxon>Ascomycota</taxon>
        <taxon>Pezizomycotina</taxon>
        <taxon>Sordariomycetes</taxon>
        <taxon>Hypocreomycetidae</taxon>
        <taxon>Hypocreales</taxon>
        <taxon>Bionectriaceae</taxon>
        <taxon>Emericellopsis</taxon>
    </lineage>
</organism>
<evidence type="ECO:0000313" key="2">
    <source>
        <dbReference type="Proteomes" id="UP000887229"/>
    </source>
</evidence>
<dbReference type="Proteomes" id="UP000887229">
    <property type="component" value="Unassembled WGS sequence"/>
</dbReference>
<dbReference type="AlphaFoldDB" id="A0A9P8CTC2"/>
<keyword evidence="2" id="KW-1185">Reference proteome</keyword>
<dbReference type="RefSeq" id="XP_046122612.1">
    <property type="nucleotide sequence ID" value="XM_046258160.1"/>
</dbReference>
<reference evidence="1" key="1">
    <citation type="journal article" date="2021" name="IMA Fungus">
        <title>Genomic characterization of three marine fungi, including Emericellopsis atlantica sp. nov. with signatures of a generalist lifestyle and marine biomass degradation.</title>
        <authorList>
            <person name="Hagestad O.C."/>
            <person name="Hou L."/>
            <person name="Andersen J.H."/>
            <person name="Hansen E.H."/>
            <person name="Altermark B."/>
            <person name="Li C."/>
            <person name="Kuhnert E."/>
            <person name="Cox R.J."/>
            <person name="Crous P.W."/>
            <person name="Spatafora J.W."/>
            <person name="Lail K."/>
            <person name="Amirebrahimi M."/>
            <person name="Lipzen A."/>
            <person name="Pangilinan J."/>
            <person name="Andreopoulos W."/>
            <person name="Hayes R.D."/>
            <person name="Ng V."/>
            <person name="Grigoriev I.V."/>
            <person name="Jackson S.A."/>
            <person name="Sutton T.D.S."/>
            <person name="Dobson A.D.W."/>
            <person name="Rama T."/>
        </authorList>
    </citation>
    <scope>NUCLEOTIDE SEQUENCE</scope>
    <source>
        <strain evidence="1">TS7</strain>
    </source>
</reference>
<dbReference type="EMBL" id="MU251243">
    <property type="protein sequence ID" value="KAG9258688.1"/>
    <property type="molecule type" value="Genomic_DNA"/>
</dbReference>
<gene>
    <name evidence="1" type="ORF">F5Z01DRAFT_211998</name>
</gene>
<accession>A0A9P8CTC2</accession>
<evidence type="ECO:0000313" key="1">
    <source>
        <dbReference type="EMBL" id="KAG9258688.1"/>
    </source>
</evidence>
<proteinExistence type="predicted"/>
<protein>
    <submittedName>
        <fullName evidence="1">Uncharacterized protein</fullName>
    </submittedName>
</protein>
<name>A0A9P8CTC2_9HYPO</name>
<comment type="caution">
    <text evidence="1">The sequence shown here is derived from an EMBL/GenBank/DDBJ whole genome shotgun (WGS) entry which is preliminary data.</text>
</comment>